<evidence type="ECO:0000313" key="1">
    <source>
        <dbReference type="EMBL" id="PZX38010.1"/>
    </source>
</evidence>
<organism evidence="1 2">
    <name type="scientific">Roseinatronobacter thiooxidans</name>
    <dbReference type="NCBI Taxonomy" id="121821"/>
    <lineage>
        <taxon>Bacteria</taxon>
        <taxon>Pseudomonadati</taxon>
        <taxon>Pseudomonadota</taxon>
        <taxon>Alphaproteobacteria</taxon>
        <taxon>Rhodobacterales</taxon>
        <taxon>Paracoccaceae</taxon>
        <taxon>Roseinatronobacter</taxon>
    </lineage>
</organism>
<proteinExistence type="predicted"/>
<dbReference type="AlphaFoldDB" id="A0A2W7PW26"/>
<dbReference type="SUPFAM" id="SSF159709">
    <property type="entry name" value="PhnH-like"/>
    <property type="match status" value="1"/>
</dbReference>
<dbReference type="InterPro" id="IPR038058">
    <property type="entry name" value="PhnH-like_sp"/>
</dbReference>
<dbReference type="EMBL" id="QKZQ01000019">
    <property type="protein sequence ID" value="PZX38010.1"/>
    <property type="molecule type" value="Genomic_DNA"/>
</dbReference>
<evidence type="ECO:0000313" key="2">
    <source>
        <dbReference type="Proteomes" id="UP000249364"/>
    </source>
</evidence>
<gene>
    <name evidence="1" type="ORF">LY56_03140</name>
</gene>
<dbReference type="STRING" id="121821.GCA_001870675_03352"/>
<sequence length="188" mass="19601">MNAPLTTGFADPARDAARAFRQVLDAMAHPGRIVTLTGALAPAPCSDAAAIALMVLADSTTPLHLAGAHDCAALRDWVAFHLGAPLCGAQEAVFALGAWEALAPLSRYPQGVPDYPDRSATLIVECPELRNDGVRLTGPGIEKDAWLNLPDAVALQANAARFPLGCDLLLTCGPSLAALPRSTRLEVC</sequence>
<accession>A0A2W7PW26</accession>
<dbReference type="InterPro" id="IPR008772">
    <property type="entry name" value="Phosphonate_metab_PhnH"/>
</dbReference>
<dbReference type="GO" id="GO:0019634">
    <property type="term" value="P:organic phosphonate metabolic process"/>
    <property type="evidence" value="ECO:0007669"/>
    <property type="project" value="InterPro"/>
</dbReference>
<dbReference type="NCBIfam" id="TIGR03292">
    <property type="entry name" value="PhnH_redo"/>
    <property type="match status" value="1"/>
</dbReference>
<comment type="caution">
    <text evidence="1">The sequence shown here is derived from an EMBL/GenBank/DDBJ whole genome shotgun (WGS) entry which is preliminary data.</text>
</comment>
<protein>
    <submittedName>
        <fullName evidence="1">Alpha-D-ribose 1-methylphosphonate 5-triphosphate synthase subunit PhnH</fullName>
    </submittedName>
</protein>
<name>A0A2W7PW26_9RHOB</name>
<dbReference type="OrthoDB" id="9814509at2"/>
<reference evidence="1 2" key="1">
    <citation type="submission" date="2018-06" db="EMBL/GenBank/DDBJ databases">
        <title>Genomic Encyclopedia of Archaeal and Bacterial Type Strains, Phase II (KMG-II): from individual species to whole genera.</title>
        <authorList>
            <person name="Goeker M."/>
        </authorList>
    </citation>
    <scope>NUCLEOTIDE SEQUENCE [LARGE SCALE GENOMIC DNA]</scope>
    <source>
        <strain evidence="1 2">DSM 13087</strain>
    </source>
</reference>
<dbReference type="PIRSF" id="PIRSF020680">
    <property type="entry name" value="PhnH"/>
    <property type="match status" value="1"/>
</dbReference>
<dbReference type="Proteomes" id="UP000249364">
    <property type="component" value="Unassembled WGS sequence"/>
</dbReference>
<dbReference type="Gene3D" id="3.40.50.11310">
    <property type="entry name" value="Bacterial phosphonate metabolism protein PhnH"/>
    <property type="match status" value="1"/>
</dbReference>
<dbReference type="Pfam" id="PF05845">
    <property type="entry name" value="PhnH"/>
    <property type="match status" value="1"/>
</dbReference>
<keyword evidence="2" id="KW-1185">Reference proteome</keyword>
<dbReference type="RefSeq" id="WP_071471137.1">
    <property type="nucleotide sequence ID" value="NZ_MEHT01000047.1"/>
</dbReference>